<comment type="caution">
    <text evidence="3">The sequence shown here is derived from an EMBL/GenBank/DDBJ whole genome shotgun (WGS) entry which is preliminary data.</text>
</comment>
<dbReference type="InterPro" id="IPR023393">
    <property type="entry name" value="START-like_dom_sf"/>
</dbReference>
<name>A0A5M3VU97_9ACTN</name>
<comment type="similarity">
    <text evidence="1">Belongs to the AHA1 family.</text>
</comment>
<proteinExistence type="inferred from homology"/>
<dbReference type="Proteomes" id="UP000334990">
    <property type="component" value="Unassembled WGS sequence"/>
</dbReference>
<sequence>MFIKASPERIWQAITTPEATERYFHRARITNTRDGHIARGPDGSNWGDGAVTVFDPPRRLVHEWRSLYDPDLAEEKTSRVTWEIEPQDGGYCKLTLTHDQLDDSPKTAESVFGDGWMFVLSGLKTLLETGEPLS</sequence>
<dbReference type="InterPro" id="IPR013538">
    <property type="entry name" value="ASHA1/2-like_C"/>
</dbReference>
<dbReference type="EMBL" id="BLAD01000044">
    <property type="protein sequence ID" value="GES00377.1"/>
    <property type="molecule type" value="Genomic_DNA"/>
</dbReference>
<evidence type="ECO:0000256" key="1">
    <source>
        <dbReference type="ARBA" id="ARBA00006817"/>
    </source>
</evidence>
<accession>A0A5M3VU97</accession>
<dbReference type="Gene3D" id="3.30.530.20">
    <property type="match status" value="1"/>
</dbReference>
<evidence type="ECO:0000313" key="3">
    <source>
        <dbReference type="EMBL" id="GES00377.1"/>
    </source>
</evidence>
<gene>
    <name evidence="3" type="ORF">Acor_24410</name>
</gene>
<feature type="domain" description="Activator of Hsp90 ATPase homologue 1/2-like C-terminal" evidence="2">
    <location>
        <begin position="4"/>
        <end position="128"/>
    </location>
</feature>
<dbReference type="AlphaFoldDB" id="A0A5M3VU97"/>
<reference evidence="3 4" key="1">
    <citation type="submission" date="2019-10" db="EMBL/GenBank/DDBJ databases">
        <title>Whole genome shotgun sequence of Acrocarpospora corrugata NBRC 13972.</title>
        <authorList>
            <person name="Ichikawa N."/>
            <person name="Kimura A."/>
            <person name="Kitahashi Y."/>
            <person name="Komaki H."/>
            <person name="Oguchi A."/>
        </authorList>
    </citation>
    <scope>NUCLEOTIDE SEQUENCE [LARGE SCALE GENOMIC DNA]</scope>
    <source>
        <strain evidence="3 4">NBRC 13972</strain>
    </source>
</reference>
<dbReference type="Pfam" id="PF08327">
    <property type="entry name" value="AHSA1"/>
    <property type="match status" value="1"/>
</dbReference>
<evidence type="ECO:0000259" key="2">
    <source>
        <dbReference type="Pfam" id="PF08327"/>
    </source>
</evidence>
<keyword evidence="4" id="KW-1185">Reference proteome</keyword>
<evidence type="ECO:0000313" key="4">
    <source>
        <dbReference type="Proteomes" id="UP000334990"/>
    </source>
</evidence>
<organism evidence="3 4">
    <name type="scientific">Acrocarpospora corrugata</name>
    <dbReference type="NCBI Taxonomy" id="35763"/>
    <lineage>
        <taxon>Bacteria</taxon>
        <taxon>Bacillati</taxon>
        <taxon>Actinomycetota</taxon>
        <taxon>Actinomycetes</taxon>
        <taxon>Streptosporangiales</taxon>
        <taxon>Streptosporangiaceae</taxon>
        <taxon>Acrocarpospora</taxon>
    </lineage>
</organism>
<dbReference type="SUPFAM" id="SSF55961">
    <property type="entry name" value="Bet v1-like"/>
    <property type="match status" value="1"/>
</dbReference>
<protein>
    <submittedName>
        <fullName evidence="3">ATPase</fullName>
    </submittedName>
</protein>